<evidence type="ECO:0000256" key="1">
    <source>
        <dbReference type="SAM" id="MobiDB-lite"/>
    </source>
</evidence>
<reference evidence="2" key="1">
    <citation type="submission" date="2021-01" db="EMBL/GenBank/DDBJ databases">
        <authorList>
            <person name="Corre E."/>
            <person name="Pelletier E."/>
            <person name="Niang G."/>
            <person name="Scheremetjew M."/>
            <person name="Finn R."/>
            <person name="Kale V."/>
            <person name="Holt S."/>
            <person name="Cochrane G."/>
            <person name="Meng A."/>
            <person name="Brown T."/>
            <person name="Cohen L."/>
        </authorList>
    </citation>
    <scope>NUCLEOTIDE SEQUENCE</scope>
    <source>
        <strain evidence="2">ECT3854</strain>
    </source>
</reference>
<dbReference type="AlphaFoldDB" id="A0A7S1GQF9"/>
<feature type="compositionally biased region" description="Basic and acidic residues" evidence="1">
    <location>
        <begin position="80"/>
        <end position="90"/>
    </location>
</feature>
<feature type="region of interest" description="Disordered" evidence="1">
    <location>
        <begin position="73"/>
        <end position="126"/>
    </location>
</feature>
<name>A0A7S1GQF9_CYCTE</name>
<protein>
    <submittedName>
        <fullName evidence="2">Uncharacterized protein</fullName>
    </submittedName>
</protein>
<feature type="compositionally biased region" description="Basic residues" evidence="1">
    <location>
        <begin position="91"/>
        <end position="104"/>
    </location>
</feature>
<feature type="compositionally biased region" description="Low complexity" evidence="1">
    <location>
        <begin position="8"/>
        <end position="28"/>
    </location>
</feature>
<evidence type="ECO:0000313" key="2">
    <source>
        <dbReference type="EMBL" id="CAD8944743.1"/>
    </source>
</evidence>
<accession>A0A7S1GQF9</accession>
<feature type="region of interest" description="Disordered" evidence="1">
    <location>
        <begin position="1"/>
        <end position="31"/>
    </location>
</feature>
<dbReference type="EMBL" id="HBFW01024870">
    <property type="protein sequence ID" value="CAD8944743.1"/>
    <property type="molecule type" value="Transcribed_RNA"/>
</dbReference>
<organism evidence="2">
    <name type="scientific">Cyclophora tenuis</name>
    <name type="common">Marine diatom</name>
    <dbReference type="NCBI Taxonomy" id="216820"/>
    <lineage>
        <taxon>Eukaryota</taxon>
        <taxon>Sar</taxon>
        <taxon>Stramenopiles</taxon>
        <taxon>Ochrophyta</taxon>
        <taxon>Bacillariophyta</taxon>
        <taxon>Fragilariophyceae</taxon>
        <taxon>Fragilariophycidae</taxon>
        <taxon>Cyclophorales</taxon>
        <taxon>Cyclophoraceae</taxon>
        <taxon>Cyclophora</taxon>
    </lineage>
</organism>
<sequence>MNSHTTYQNMSNLSSNRSLQLQQQQSHSMVRRDSFTEGILAFDCDAVDGHDDQGVLMGWTRSLESAFSSFRNMAEDEMEESRLNEKERRAINRMKQHHHQHHPRSASQLSVGSEDDKSRRSSNASA</sequence>
<proteinExistence type="predicted"/>
<gene>
    <name evidence="2" type="ORF">CTEN0397_LOCUS15947</name>
</gene>